<organism evidence="1 2">
    <name type="scientific">Chromobacterium haemolyticum</name>
    <dbReference type="NCBI Taxonomy" id="394935"/>
    <lineage>
        <taxon>Bacteria</taxon>
        <taxon>Pseudomonadati</taxon>
        <taxon>Pseudomonadota</taxon>
        <taxon>Betaproteobacteria</taxon>
        <taxon>Neisseriales</taxon>
        <taxon>Chromobacteriaceae</taxon>
        <taxon>Chromobacterium</taxon>
    </lineage>
</organism>
<reference evidence="1 2" key="1">
    <citation type="submission" date="2017-02" db="EMBL/GenBank/DDBJ databases">
        <title>Chromobacterium haemolyticum H5244.</title>
        <authorList>
            <person name="Gulvik C.A."/>
        </authorList>
    </citation>
    <scope>NUCLEOTIDE SEQUENCE [LARGE SCALE GENOMIC DNA]</scope>
    <source>
        <strain evidence="1 2">H5244</strain>
    </source>
</reference>
<gene>
    <name evidence="1" type="ORF">B0T45_12725</name>
</gene>
<accession>A0A1W0CVC5</accession>
<sequence length="200" mass="22481">MRDTKAVATGSFHDLKSERPAHKYTDFISTTGLTTYHPTRLAIYQASDVLADWVHCKVSPYRQYGKNKFSRLLAHFSVGQKKYFSINIVDLYNQHRYAIVGEELSGFPALGAFEAMASGCVLLAQPQYYQGLGLLPGVHYIEFNGNVEEISTLIDTQDVSASAEISSKGAHYVRETFSPEVVFKTWMERLSLLDNIMNGR</sequence>
<protein>
    <recommendedName>
        <fullName evidence="3">Glycosyl transferase family 1 domain-containing protein</fullName>
    </recommendedName>
</protein>
<proteinExistence type="predicted"/>
<dbReference type="Proteomes" id="UP000192721">
    <property type="component" value="Unassembled WGS sequence"/>
</dbReference>
<comment type="caution">
    <text evidence="1">The sequence shown here is derived from an EMBL/GenBank/DDBJ whole genome shotgun (WGS) entry which is preliminary data.</text>
</comment>
<evidence type="ECO:0008006" key="3">
    <source>
        <dbReference type="Google" id="ProtNLM"/>
    </source>
</evidence>
<dbReference type="EMBL" id="MUKV01000015">
    <property type="protein sequence ID" value="OQS38638.1"/>
    <property type="molecule type" value="Genomic_DNA"/>
</dbReference>
<evidence type="ECO:0000313" key="1">
    <source>
        <dbReference type="EMBL" id="OQS38638.1"/>
    </source>
</evidence>
<dbReference type="AlphaFoldDB" id="A0A1W0CVC5"/>
<name>A0A1W0CVC5_9NEIS</name>
<evidence type="ECO:0000313" key="2">
    <source>
        <dbReference type="Proteomes" id="UP000192721"/>
    </source>
</evidence>